<feature type="transmembrane region" description="Helical" evidence="1">
    <location>
        <begin position="515"/>
        <end position="537"/>
    </location>
</feature>
<protein>
    <recommendedName>
        <fullName evidence="2">Nose resistant-to-fluoxetine protein N-terminal domain-containing protein</fullName>
    </recommendedName>
</protein>
<keyword evidence="1" id="KW-0472">Membrane</keyword>
<dbReference type="PANTHER" id="PTHR11161:SF0">
    <property type="entry name" value="O-ACYLTRANSFERASE LIKE PROTEIN"/>
    <property type="match status" value="1"/>
</dbReference>
<evidence type="ECO:0000313" key="4">
    <source>
        <dbReference type="Proteomes" id="UP000827092"/>
    </source>
</evidence>
<dbReference type="InterPro" id="IPR052728">
    <property type="entry name" value="O2_lipid_transport_reg"/>
</dbReference>
<gene>
    <name evidence="3" type="ORF">JTE90_003577</name>
</gene>
<keyword evidence="1" id="KW-0812">Transmembrane</keyword>
<dbReference type="Proteomes" id="UP000827092">
    <property type="component" value="Unassembled WGS sequence"/>
</dbReference>
<comment type="caution">
    <text evidence="3">The sequence shown here is derived from an EMBL/GenBank/DDBJ whole genome shotgun (WGS) entry which is preliminary data.</text>
</comment>
<feature type="domain" description="Nose resistant-to-fluoxetine protein N-terminal" evidence="2">
    <location>
        <begin position="34"/>
        <end position="190"/>
    </location>
</feature>
<evidence type="ECO:0000313" key="3">
    <source>
        <dbReference type="EMBL" id="KAG8196564.1"/>
    </source>
</evidence>
<dbReference type="Pfam" id="PF01757">
    <property type="entry name" value="Acyl_transf_3"/>
    <property type="match status" value="1"/>
</dbReference>
<proteinExistence type="predicted"/>
<dbReference type="SMART" id="SM00703">
    <property type="entry name" value="NRF"/>
    <property type="match status" value="1"/>
</dbReference>
<dbReference type="InterPro" id="IPR002656">
    <property type="entry name" value="Acyl_transf_3_dom"/>
</dbReference>
<accession>A0AAV6VIY0</accession>
<dbReference type="PANTHER" id="PTHR11161">
    <property type="entry name" value="O-ACYLTRANSFERASE"/>
    <property type="match status" value="1"/>
</dbReference>
<dbReference type="GO" id="GO:0016747">
    <property type="term" value="F:acyltransferase activity, transferring groups other than amino-acyl groups"/>
    <property type="evidence" value="ECO:0007669"/>
    <property type="project" value="InterPro"/>
</dbReference>
<feature type="transmembrane region" description="Helical" evidence="1">
    <location>
        <begin position="265"/>
        <end position="284"/>
    </location>
</feature>
<reference evidence="3 4" key="1">
    <citation type="journal article" date="2022" name="Nat. Ecol. Evol.">
        <title>A masculinizing supergene underlies an exaggerated male reproductive morph in a spider.</title>
        <authorList>
            <person name="Hendrickx F."/>
            <person name="De Corte Z."/>
            <person name="Sonet G."/>
            <person name="Van Belleghem S.M."/>
            <person name="Kostlbacher S."/>
            <person name="Vangestel C."/>
        </authorList>
    </citation>
    <scope>NUCLEOTIDE SEQUENCE [LARGE SCALE GENOMIC DNA]</scope>
    <source>
        <strain evidence="3">W744_W776</strain>
    </source>
</reference>
<dbReference type="AlphaFoldDB" id="A0AAV6VIY0"/>
<evidence type="ECO:0000259" key="2">
    <source>
        <dbReference type="SMART" id="SM00703"/>
    </source>
</evidence>
<feature type="transmembrane region" description="Helical" evidence="1">
    <location>
        <begin position="438"/>
        <end position="458"/>
    </location>
</feature>
<feature type="transmembrane region" description="Helical" evidence="1">
    <location>
        <begin position="197"/>
        <end position="220"/>
    </location>
</feature>
<evidence type="ECO:0000256" key="1">
    <source>
        <dbReference type="SAM" id="Phobius"/>
    </source>
</evidence>
<keyword evidence="4" id="KW-1185">Reference proteome</keyword>
<dbReference type="EMBL" id="JAFNEN010000068">
    <property type="protein sequence ID" value="KAG8196564.1"/>
    <property type="molecule type" value="Genomic_DNA"/>
</dbReference>
<feature type="transmembrane region" description="Helical" evidence="1">
    <location>
        <begin position="557"/>
        <end position="578"/>
    </location>
</feature>
<feature type="transmembrane region" description="Helical" evidence="1">
    <location>
        <begin position="622"/>
        <end position="645"/>
    </location>
</feature>
<organism evidence="3 4">
    <name type="scientific">Oedothorax gibbosus</name>
    <dbReference type="NCBI Taxonomy" id="931172"/>
    <lineage>
        <taxon>Eukaryota</taxon>
        <taxon>Metazoa</taxon>
        <taxon>Ecdysozoa</taxon>
        <taxon>Arthropoda</taxon>
        <taxon>Chelicerata</taxon>
        <taxon>Arachnida</taxon>
        <taxon>Araneae</taxon>
        <taxon>Araneomorphae</taxon>
        <taxon>Entelegynae</taxon>
        <taxon>Araneoidea</taxon>
        <taxon>Linyphiidae</taxon>
        <taxon>Erigoninae</taxon>
        <taxon>Oedothorax</taxon>
    </lineage>
</organism>
<dbReference type="Pfam" id="PF20146">
    <property type="entry name" value="NRF"/>
    <property type="match status" value="1"/>
</dbReference>
<dbReference type="InterPro" id="IPR006621">
    <property type="entry name" value="Nose-resist-to-fluoxetine_N"/>
</dbReference>
<feature type="transmembrane region" description="Helical" evidence="1">
    <location>
        <begin position="348"/>
        <end position="368"/>
    </location>
</feature>
<name>A0AAV6VIY0_9ARAC</name>
<sequence>MEGHGFWCERNSEIDHEDCNADRFESDQRIKYFVTMCERVAAAGLWNLKMFAFRFVDSSAKMVDGIITGTINFLGEYEECINTLVPNPRKPNEISFRGQYCTAEVRMPLPYKNKRYGLYDRVEALENFTGSVIFNFLKSKAHVFYFLPYKVGLCIPSGCSENDLLQLLQYAGEKTHLDMKVAHCETKEPKKILKVQVAAITVTCILGALVLIGTFLEGFFNGEKVPFKNLSCRILICFSTVSNFKRLASTKRSTGNLHCLHGFRFLSITWVVMGHAYFYPTWFIRSYKNMLNTQKIVSEPVAQAILNGSEAVDSFILLSGILLGYLTVKHVIVDKKSFSIKTFIFHRLWRIIPVYYFIILFAMLTPLMGSGPLFHETMEESIYPCFKYWWRNLLFINNYFHIKDVCMMHTWYVSADMQLYLASLLVLLPMFKYEKIGVAINVMIIVISIVYSGVIAYLKRAIPTITITHFEPVDRNIGYLYLYSNTLSRAGPFFIGTLLGYTLAKKPTIKMSKCVQVAGWCCAVLSSGCTIFLLYHWHEGDGPAFLDTVMYATFYKVSYSSGVAWMIFCCVTGHGGWINTLLSWKAWVPLSKLCFLIFLIQPIFQTLYIANYTSTQDQSHLIAIIHFFGFICISGLLAMICNLLVESPFLAMEKVMMRPKKSEKEREATTGATNYGLSVSNDNCHTLNGKFTEDGIHMNGTSTQFTDVSKF</sequence>
<feature type="transmembrane region" description="Helical" evidence="1">
    <location>
        <begin position="590"/>
        <end position="610"/>
    </location>
</feature>
<keyword evidence="1" id="KW-1133">Transmembrane helix</keyword>
<feature type="transmembrane region" description="Helical" evidence="1">
    <location>
        <begin position="304"/>
        <end position="328"/>
    </location>
</feature>